<feature type="transmembrane region" description="Helical" evidence="1">
    <location>
        <begin position="39"/>
        <end position="59"/>
    </location>
</feature>
<keyword evidence="3" id="KW-1185">Reference proteome</keyword>
<comment type="caution">
    <text evidence="2">The sequence shown here is derived from an EMBL/GenBank/DDBJ whole genome shotgun (WGS) entry which is preliminary data.</text>
</comment>
<keyword evidence="1" id="KW-1133">Transmembrane helix</keyword>
<proteinExistence type="predicted"/>
<gene>
    <name evidence="2" type="ORF">HNR32_000756</name>
</gene>
<evidence type="ECO:0000256" key="1">
    <source>
        <dbReference type="SAM" id="Phobius"/>
    </source>
</evidence>
<protein>
    <submittedName>
        <fullName evidence="2">Uncharacterized protein</fullName>
    </submittedName>
</protein>
<organism evidence="2 3">
    <name type="scientific">Pectinatus brassicae</name>
    <dbReference type="NCBI Taxonomy" id="862415"/>
    <lineage>
        <taxon>Bacteria</taxon>
        <taxon>Bacillati</taxon>
        <taxon>Bacillota</taxon>
        <taxon>Negativicutes</taxon>
        <taxon>Selenomonadales</taxon>
        <taxon>Selenomonadaceae</taxon>
        <taxon>Pectinatus</taxon>
    </lineage>
</organism>
<evidence type="ECO:0000313" key="2">
    <source>
        <dbReference type="EMBL" id="MBB5335624.1"/>
    </source>
</evidence>
<evidence type="ECO:0000313" key="3">
    <source>
        <dbReference type="Proteomes" id="UP000559117"/>
    </source>
</evidence>
<accession>A0A840US10</accession>
<keyword evidence="1" id="KW-0812">Transmembrane</keyword>
<dbReference type="RefSeq" id="WP_183859781.1">
    <property type="nucleotide sequence ID" value="NZ_JACHFH010000007.1"/>
</dbReference>
<dbReference type="EMBL" id="JACHFH010000007">
    <property type="protein sequence ID" value="MBB5335624.1"/>
    <property type="molecule type" value="Genomic_DNA"/>
</dbReference>
<reference evidence="2 3" key="1">
    <citation type="submission" date="2020-08" db="EMBL/GenBank/DDBJ databases">
        <title>Genomic Encyclopedia of Type Strains, Phase IV (KMG-IV): sequencing the most valuable type-strain genomes for metagenomic binning, comparative biology and taxonomic classification.</title>
        <authorList>
            <person name="Goeker M."/>
        </authorList>
    </citation>
    <scope>NUCLEOTIDE SEQUENCE [LARGE SCALE GENOMIC DNA]</scope>
    <source>
        <strain evidence="2 3">DSM 24661</strain>
    </source>
</reference>
<sequence length="65" mass="7666">METIAFLIYFAVAWNAINYLQNRIGLTFFMNLRGFAQLMLYKVFAAVLFGWIIIPITLVHRLIKR</sequence>
<name>A0A840US10_9FIRM</name>
<dbReference type="AlphaFoldDB" id="A0A840US10"/>
<dbReference type="Proteomes" id="UP000559117">
    <property type="component" value="Unassembled WGS sequence"/>
</dbReference>
<keyword evidence="1" id="KW-0472">Membrane</keyword>